<name>A0AA36GGW9_CYLNA</name>
<accession>A0AA36GGW9</accession>
<evidence type="ECO:0000313" key="2">
    <source>
        <dbReference type="Proteomes" id="UP001176961"/>
    </source>
</evidence>
<protein>
    <submittedName>
        <fullName evidence="1">Uncharacterized protein</fullName>
    </submittedName>
</protein>
<gene>
    <name evidence="1" type="ORF">CYNAS_LOCUS2721</name>
</gene>
<evidence type="ECO:0000313" key="1">
    <source>
        <dbReference type="EMBL" id="CAJ0590738.1"/>
    </source>
</evidence>
<proteinExistence type="predicted"/>
<keyword evidence="2" id="KW-1185">Reference proteome</keyword>
<comment type="caution">
    <text evidence="1">The sequence shown here is derived from an EMBL/GenBank/DDBJ whole genome shotgun (WGS) entry which is preliminary data.</text>
</comment>
<organism evidence="1 2">
    <name type="scientific">Cylicocyclus nassatus</name>
    <name type="common">Nematode worm</name>
    <dbReference type="NCBI Taxonomy" id="53992"/>
    <lineage>
        <taxon>Eukaryota</taxon>
        <taxon>Metazoa</taxon>
        <taxon>Ecdysozoa</taxon>
        <taxon>Nematoda</taxon>
        <taxon>Chromadorea</taxon>
        <taxon>Rhabditida</taxon>
        <taxon>Rhabditina</taxon>
        <taxon>Rhabditomorpha</taxon>
        <taxon>Strongyloidea</taxon>
        <taxon>Strongylidae</taxon>
        <taxon>Cylicocyclus</taxon>
    </lineage>
</organism>
<sequence>MLFVESEALEKSPQPSGDTSWKKLFRLTICDGDTVAQQVSPSSNESSRVSVGVATLEAPSKVWVRALANQYVLERKILHSNL</sequence>
<dbReference type="EMBL" id="CATQJL010000001">
    <property type="protein sequence ID" value="CAJ0590738.1"/>
    <property type="molecule type" value="Genomic_DNA"/>
</dbReference>
<reference evidence="1" key="1">
    <citation type="submission" date="2023-07" db="EMBL/GenBank/DDBJ databases">
        <authorList>
            <consortium name="CYATHOMIX"/>
        </authorList>
    </citation>
    <scope>NUCLEOTIDE SEQUENCE</scope>
    <source>
        <strain evidence="1">N/A</strain>
    </source>
</reference>
<dbReference type="Proteomes" id="UP001176961">
    <property type="component" value="Unassembled WGS sequence"/>
</dbReference>
<dbReference type="AlphaFoldDB" id="A0AA36GGW9"/>